<comment type="caution">
    <text evidence="2">The sequence shown here is derived from an EMBL/GenBank/DDBJ whole genome shotgun (WGS) entry which is preliminary data.</text>
</comment>
<name>A0ABW5HG16_9PSEU</name>
<proteinExistence type="inferred from homology"/>
<dbReference type="GO" id="GO:0016787">
    <property type="term" value="F:hydrolase activity"/>
    <property type="evidence" value="ECO:0007669"/>
    <property type="project" value="UniProtKB-KW"/>
</dbReference>
<dbReference type="Gene3D" id="3.30.1330.40">
    <property type="entry name" value="RutC-like"/>
    <property type="match status" value="2"/>
</dbReference>
<dbReference type="CDD" id="cd00448">
    <property type="entry name" value="YjgF_YER057c_UK114_family"/>
    <property type="match status" value="2"/>
</dbReference>
<dbReference type="InterPro" id="IPR006175">
    <property type="entry name" value="YjgF/YER057c/UK114"/>
</dbReference>
<reference evidence="3" key="1">
    <citation type="journal article" date="2019" name="Int. J. Syst. Evol. Microbiol.">
        <title>The Global Catalogue of Microorganisms (GCM) 10K type strain sequencing project: providing services to taxonomists for standard genome sequencing and annotation.</title>
        <authorList>
            <consortium name="The Broad Institute Genomics Platform"/>
            <consortium name="The Broad Institute Genome Sequencing Center for Infectious Disease"/>
            <person name="Wu L."/>
            <person name="Ma J."/>
        </authorList>
    </citation>
    <scope>NUCLEOTIDE SEQUENCE [LARGE SCALE GENOMIC DNA]</scope>
    <source>
        <strain evidence="3">CGMCC 4.7641</strain>
    </source>
</reference>
<dbReference type="Proteomes" id="UP001597483">
    <property type="component" value="Unassembled WGS sequence"/>
</dbReference>
<organism evidence="2 3">
    <name type="scientific">Amycolatopsis silviterrae</name>
    <dbReference type="NCBI Taxonomy" id="1656914"/>
    <lineage>
        <taxon>Bacteria</taxon>
        <taxon>Bacillati</taxon>
        <taxon>Actinomycetota</taxon>
        <taxon>Actinomycetes</taxon>
        <taxon>Pseudonocardiales</taxon>
        <taxon>Pseudonocardiaceae</taxon>
        <taxon>Amycolatopsis</taxon>
    </lineage>
</organism>
<evidence type="ECO:0000313" key="3">
    <source>
        <dbReference type="Proteomes" id="UP001597483"/>
    </source>
</evidence>
<protein>
    <submittedName>
        <fullName evidence="2">RidA family protein</fullName>
        <ecNumber evidence="2">3.5.-.-</ecNumber>
    </submittedName>
</protein>
<keyword evidence="3" id="KW-1185">Reference proteome</keyword>
<dbReference type="EMBL" id="JBHUKS010000026">
    <property type="protein sequence ID" value="MFD2472062.1"/>
    <property type="molecule type" value="Genomic_DNA"/>
</dbReference>
<evidence type="ECO:0000256" key="1">
    <source>
        <dbReference type="ARBA" id="ARBA00010552"/>
    </source>
</evidence>
<dbReference type="SUPFAM" id="SSF55298">
    <property type="entry name" value="YjgF-like"/>
    <property type="match status" value="2"/>
</dbReference>
<dbReference type="RefSeq" id="WP_378309421.1">
    <property type="nucleotide sequence ID" value="NZ_JBHUKS010000026.1"/>
</dbReference>
<comment type="similarity">
    <text evidence="1">Belongs to the RutC family.</text>
</comment>
<evidence type="ECO:0000313" key="2">
    <source>
        <dbReference type="EMBL" id="MFD2472062.1"/>
    </source>
</evidence>
<sequence length="266" mass="28139">MTAFLTYPGSDPELRRKFGLGGAAVIGDLVFLGGMALDLTTLTRQPEAVTIADELRICLAGILKTLEQANGTLADIVKVNCYLSDDRYRAEFREAFKEVFAPGPYPKCLTIVAGLAGDCRVEIEVVAVKPPGGRAAVNPGFFDSDRLGRSMGVTAGGLVFAEAAALDWATGDRLPEATTLAEETGICLDRLSAALAEAGCTLADLVKLNCYLVSDNDRAEFWTALNERLAPGPYPPRITQVTCLDGAARVVVDAVAAIPEARNTSA</sequence>
<dbReference type="InterPro" id="IPR035959">
    <property type="entry name" value="RutC-like_sf"/>
</dbReference>
<accession>A0ABW5HG16</accession>
<gene>
    <name evidence="2" type="ORF">ACFSVL_32020</name>
</gene>
<dbReference type="PANTHER" id="PTHR11803">
    <property type="entry name" value="2-IMINOBUTANOATE/2-IMINOPROPANOATE DEAMINASE RIDA"/>
    <property type="match status" value="1"/>
</dbReference>
<dbReference type="EC" id="3.5.-.-" evidence="2"/>
<dbReference type="Pfam" id="PF01042">
    <property type="entry name" value="Ribonuc_L-PSP"/>
    <property type="match status" value="2"/>
</dbReference>
<dbReference type="PANTHER" id="PTHR11803:SF58">
    <property type="entry name" value="PROTEIN HMF1-RELATED"/>
    <property type="match status" value="1"/>
</dbReference>
<keyword evidence="2" id="KW-0378">Hydrolase</keyword>